<evidence type="ECO:0000256" key="1">
    <source>
        <dbReference type="ARBA" id="ARBA00012417"/>
    </source>
</evidence>
<evidence type="ECO:0000313" key="9">
    <source>
        <dbReference type="EMBL" id="ARQ00011.1"/>
    </source>
</evidence>
<dbReference type="CDD" id="cd05401">
    <property type="entry name" value="NT_GlnE_GlnD_like"/>
    <property type="match status" value="1"/>
</dbReference>
<dbReference type="Gene3D" id="3.10.580.10">
    <property type="entry name" value="CBS-domain"/>
    <property type="match status" value="1"/>
</dbReference>
<keyword evidence="4" id="KW-0269">Exonuclease</keyword>
<protein>
    <recommendedName>
        <fullName evidence="1">DNA-directed DNA polymerase</fullName>
        <ecNumber evidence="1">2.7.7.7</ecNumber>
    </recommendedName>
</protein>
<dbReference type="SMART" id="SM00116">
    <property type="entry name" value="CBS"/>
    <property type="match status" value="2"/>
</dbReference>
<evidence type="ECO:0000256" key="5">
    <source>
        <dbReference type="ARBA" id="ARBA00025483"/>
    </source>
</evidence>
<dbReference type="FunFam" id="3.30.420.10:FF:000045">
    <property type="entry name" value="3'-5' exonuclease DinG"/>
    <property type="match status" value="1"/>
</dbReference>
<dbReference type="InterPro" id="IPR013520">
    <property type="entry name" value="Ribonucl_H"/>
</dbReference>
<evidence type="ECO:0000256" key="2">
    <source>
        <dbReference type="ARBA" id="ARBA00022722"/>
    </source>
</evidence>
<evidence type="ECO:0000256" key="6">
    <source>
        <dbReference type="ARBA" id="ARBA00026073"/>
    </source>
</evidence>
<comment type="catalytic activity">
    <reaction evidence="7">
        <text>DNA(n) + a 2'-deoxyribonucleoside 5'-triphosphate = DNA(n+1) + diphosphate</text>
        <dbReference type="Rhea" id="RHEA:22508"/>
        <dbReference type="Rhea" id="RHEA-COMP:17339"/>
        <dbReference type="Rhea" id="RHEA-COMP:17340"/>
        <dbReference type="ChEBI" id="CHEBI:33019"/>
        <dbReference type="ChEBI" id="CHEBI:61560"/>
        <dbReference type="ChEBI" id="CHEBI:173112"/>
        <dbReference type="EC" id="2.7.7.7"/>
    </reaction>
</comment>
<dbReference type="GO" id="GO:0008408">
    <property type="term" value="F:3'-5' exonuclease activity"/>
    <property type="evidence" value="ECO:0007669"/>
    <property type="project" value="TreeGrafter"/>
</dbReference>
<dbReference type="InterPro" id="IPR012337">
    <property type="entry name" value="RNaseH-like_sf"/>
</dbReference>
<keyword evidence="3" id="KW-0378">Hydrolase</keyword>
<organism evidence="9 10">
    <name type="scientific">Pseudorhodoplanes sinuspersici</name>
    <dbReference type="NCBI Taxonomy" id="1235591"/>
    <lineage>
        <taxon>Bacteria</taxon>
        <taxon>Pseudomonadati</taxon>
        <taxon>Pseudomonadota</taxon>
        <taxon>Alphaproteobacteria</taxon>
        <taxon>Hyphomicrobiales</taxon>
        <taxon>Pseudorhodoplanes</taxon>
    </lineage>
</organism>
<dbReference type="Proteomes" id="UP000194137">
    <property type="component" value="Chromosome"/>
</dbReference>
<feature type="domain" description="CBS" evidence="8">
    <location>
        <begin position="315"/>
        <end position="375"/>
    </location>
</feature>
<dbReference type="NCBIfam" id="TIGR00573">
    <property type="entry name" value="dnaq"/>
    <property type="match status" value="1"/>
</dbReference>
<keyword evidence="2" id="KW-0540">Nuclease</keyword>
<dbReference type="GO" id="GO:0003677">
    <property type="term" value="F:DNA binding"/>
    <property type="evidence" value="ECO:0007669"/>
    <property type="project" value="InterPro"/>
</dbReference>
<dbReference type="STRING" id="1235591.CAK95_13635"/>
<dbReference type="Pfam" id="PF10335">
    <property type="entry name" value="DUF294_C"/>
    <property type="match status" value="1"/>
</dbReference>
<dbReference type="InterPro" id="IPR006054">
    <property type="entry name" value="DnaQ"/>
</dbReference>
<gene>
    <name evidence="9" type="ORF">CAK95_13635</name>
</gene>
<dbReference type="GO" id="GO:0005829">
    <property type="term" value="C:cytosol"/>
    <property type="evidence" value="ECO:0007669"/>
    <property type="project" value="TreeGrafter"/>
</dbReference>
<dbReference type="InterPro" id="IPR036397">
    <property type="entry name" value="RNaseH_sf"/>
</dbReference>
<keyword evidence="10" id="KW-1185">Reference proteome</keyword>
<dbReference type="SUPFAM" id="SSF54631">
    <property type="entry name" value="CBS-domain pair"/>
    <property type="match status" value="1"/>
</dbReference>
<dbReference type="OrthoDB" id="9808528at2"/>
<dbReference type="RefSeq" id="WP_086088412.1">
    <property type="nucleotide sequence ID" value="NZ_CP021112.1"/>
</dbReference>
<comment type="function">
    <text evidence="5">DNA polymerase III is a complex, multichain enzyme responsible for most of the replicative synthesis in bacteria. The epsilon subunit contain the editing function and is a proofreading 3'-5' exonuclease.</text>
</comment>
<accession>A0A1W6ZSC8</accession>
<evidence type="ECO:0000256" key="3">
    <source>
        <dbReference type="ARBA" id="ARBA00022801"/>
    </source>
</evidence>
<sequence length="711" mass="77033">MAAVTNATPLISLDAVVIDTETTSLEPRKARILEVAAVRIESGRIEGSNRFDRLINPGEPISAFSTAIHGIDNQKVADAPDFAAVWPKLQAFIGDAIVIGHTLGFDLAVLQQECKRAGLPWRMPRTLDTQHLVQLVDPRLRRYSLEDLAELFDIEITDRHSALGDAFITARLFQALVPKLRESSIRTFAEASQACRGLAKSLDRQHRAGWVTPDVAGDRAATERMLSRVDSYPYRHRVRDVMSSPPKIIAADRSLGDALGQLIGGRISSLFVAPAGTAQEKLPSFAAGIITERDILRAMAIDGEGALKLGVEQFMSRPLATIPTEAFVYRAIGRMSRLKIRHLGVIDEAGCLVGALSARDLLRLRAGEAVSLGDEIDEADDVHALGAAWAKLPHVCASLLAEGIAARDVAAIISRELGALTRQATVIAERRMVEAGEGEPPCPYAMTVLGSAGRGESLLAMDQDNALIFESGRPDGAEDKWFAMLGARVADILNEVGVSYCKGGVMASNADWRGSVATWQARVGEWIGRSRPQDLLAVDIFFDMRGVHGHLPLADSLWRYAYDAADGNVVFAKLLVEASGPVERGLNFFGGIRTDKGRIDLKHTGLFGIVAMARALAIRHHILERATPARLLGIQALGIGGDQDIEALIDAQATFQAFVLSQQLADINAGKPASNAVAVKRLTAQERQRLQTALQAVRHLDELTRDLLFRD</sequence>
<evidence type="ECO:0000256" key="7">
    <source>
        <dbReference type="ARBA" id="ARBA00049244"/>
    </source>
</evidence>
<dbReference type="GO" id="GO:0008773">
    <property type="term" value="F:[protein-PII] uridylyltransferase activity"/>
    <property type="evidence" value="ECO:0007669"/>
    <property type="project" value="InterPro"/>
</dbReference>
<dbReference type="Pfam" id="PF00929">
    <property type="entry name" value="RNase_T"/>
    <property type="match status" value="1"/>
</dbReference>
<dbReference type="SUPFAM" id="SSF53098">
    <property type="entry name" value="Ribonuclease H-like"/>
    <property type="match status" value="1"/>
</dbReference>
<dbReference type="PROSITE" id="PS51371">
    <property type="entry name" value="CBS"/>
    <property type="match status" value="2"/>
</dbReference>
<dbReference type="CDD" id="cd06127">
    <property type="entry name" value="DEDDh"/>
    <property type="match status" value="1"/>
</dbReference>
<feature type="domain" description="CBS" evidence="8">
    <location>
        <begin position="242"/>
        <end position="307"/>
    </location>
</feature>
<dbReference type="InterPro" id="IPR005105">
    <property type="entry name" value="GlnD_Uridyltrans_N"/>
</dbReference>
<dbReference type="PANTHER" id="PTHR30231">
    <property type="entry name" value="DNA POLYMERASE III SUBUNIT EPSILON"/>
    <property type="match status" value="1"/>
</dbReference>
<dbReference type="EC" id="2.7.7.7" evidence="1"/>
<comment type="subunit">
    <text evidence="6">DNA polymerase III contains a core (composed of alpha, epsilon and theta chains) that associates with a tau subunit. This core dimerizes to form the POLIII' complex. PolIII' associates with the gamma complex (composed of gamma, delta, delta', psi and chi chains) and with the beta chain to form the complete DNA polymerase III complex.</text>
</comment>
<dbReference type="Gene3D" id="3.30.420.10">
    <property type="entry name" value="Ribonuclease H-like superfamily/Ribonuclease H"/>
    <property type="match status" value="1"/>
</dbReference>
<dbReference type="GO" id="GO:0003887">
    <property type="term" value="F:DNA-directed DNA polymerase activity"/>
    <property type="evidence" value="ECO:0007669"/>
    <property type="project" value="UniProtKB-EC"/>
</dbReference>
<reference evidence="9" key="1">
    <citation type="submission" date="2017-05" db="EMBL/GenBank/DDBJ databases">
        <title>Full genome sequence of Pseudorhodoplanes sinuspersici.</title>
        <authorList>
            <person name="Dastgheib S.M.M."/>
            <person name="Shavandi M."/>
            <person name="Tirandaz H."/>
        </authorList>
    </citation>
    <scope>NUCLEOTIDE SEQUENCE [LARGE SCALE GENOMIC DNA]</scope>
    <source>
        <strain evidence="9">RIPI110</strain>
    </source>
</reference>
<dbReference type="Pfam" id="PF03445">
    <property type="entry name" value="DUF294"/>
    <property type="match status" value="1"/>
</dbReference>
<dbReference type="Pfam" id="PF00571">
    <property type="entry name" value="CBS"/>
    <property type="match status" value="2"/>
</dbReference>
<evidence type="ECO:0000313" key="10">
    <source>
        <dbReference type="Proteomes" id="UP000194137"/>
    </source>
</evidence>
<dbReference type="SMART" id="SM00479">
    <property type="entry name" value="EXOIII"/>
    <property type="match status" value="1"/>
</dbReference>
<dbReference type="InterPro" id="IPR000644">
    <property type="entry name" value="CBS_dom"/>
</dbReference>
<evidence type="ECO:0000256" key="4">
    <source>
        <dbReference type="ARBA" id="ARBA00022839"/>
    </source>
</evidence>
<dbReference type="InterPro" id="IPR046342">
    <property type="entry name" value="CBS_dom_sf"/>
</dbReference>
<proteinExistence type="predicted"/>
<dbReference type="InterPro" id="IPR018821">
    <property type="entry name" value="DUF294_put_nucleoTrafse_sb-bd"/>
</dbReference>
<dbReference type="PANTHER" id="PTHR30231:SF4">
    <property type="entry name" value="PROTEIN NEN2"/>
    <property type="match status" value="1"/>
</dbReference>
<dbReference type="GO" id="GO:0006260">
    <property type="term" value="P:DNA replication"/>
    <property type="evidence" value="ECO:0007669"/>
    <property type="project" value="InterPro"/>
</dbReference>
<evidence type="ECO:0000259" key="8">
    <source>
        <dbReference type="PROSITE" id="PS51371"/>
    </source>
</evidence>
<dbReference type="KEGG" id="psin:CAK95_13635"/>
<dbReference type="AlphaFoldDB" id="A0A1W6ZSC8"/>
<dbReference type="EMBL" id="CP021112">
    <property type="protein sequence ID" value="ARQ00011.1"/>
    <property type="molecule type" value="Genomic_DNA"/>
</dbReference>
<name>A0A1W6ZSC8_9HYPH</name>